<organism evidence="4 5">
    <name type="scientific">Plasmodium fragile</name>
    <dbReference type="NCBI Taxonomy" id="5857"/>
    <lineage>
        <taxon>Eukaryota</taxon>
        <taxon>Sar</taxon>
        <taxon>Alveolata</taxon>
        <taxon>Apicomplexa</taxon>
        <taxon>Aconoidasida</taxon>
        <taxon>Haemosporida</taxon>
        <taxon>Plasmodiidae</taxon>
        <taxon>Plasmodium</taxon>
        <taxon>Plasmodium (Plasmodium)</taxon>
    </lineage>
</organism>
<dbReference type="EMBL" id="KQ001658">
    <property type="protein sequence ID" value="KJP88732.1"/>
    <property type="molecule type" value="Genomic_DNA"/>
</dbReference>
<dbReference type="Proteomes" id="UP000054561">
    <property type="component" value="Unassembled WGS sequence"/>
</dbReference>
<name>A0A0D9QPM8_PLAFR</name>
<dbReference type="Gene3D" id="1.25.40.10">
    <property type="entry name" value="Tetratricopeptide repeat domain"/>
    <property type="match status" value="2"/>
</dbReference>
<reference evidence="4 5" key="1">
    <citation type="submission" date="2014-03" db="EMBL/GenBank/DDBJ databases">
        <title>The Genome Sequence of Plasmodium fragile nilgiri.</title>
        <authorList>
            <consortium name="The Broad Institute Genomics Platform"/>
            <consortium name="The Broad Institute Genome Sequencing Center for Infectious Disease"/>
            <person name="Neafsey D."/>
            <person name="Duraisingh M."/>
            <person name="Young S.K."/>
            <person name="Zeng Q."/>
            <person name="Gargeya S."/>
            <person name="Abouelleil A."/>
            <person name="Alvarado L."/>
            <person name="Chapman S.B."/>
            <person name="Gainer-Dewar J."/>
            <person name="Goldberg J."/>
            <person name="Griggs A."/>
            <person name="Gujja S."/>
            <person name="Hansen M."/>
            <person name="Howarth C."/>
            <person name="Imamovic A."/>
            <person name="Larimer J."/>
            <person name="Pearson M."/>
            <person name="Poon T.W."/>
            <person name="Priest M."/>
            <person name="Roberts A."/>
            <person name="Saif S."/>
            <person name="Shea T."/>
            <person name="Sykes S."/>
            <person name="Wortman J."/>
            <person name="Nusbaum C."/>
            <person name="Birren B."/>
        </authorList>
    </citation>
    <scope>NUCLEOTIDE SEQUENCE [LARGE SCALE GENOMIC DNA]</scope>
    <source>
        <strain evidence="5">nilgiri</strain>
    </source>
</reference>
<dbReference type="NCBIfam" id="TIGR00756">
    <property type="entry name" value="PPR"/>
    <property type="match status" value="2"/>
</dbReference>
<evidence type="ECO:0000256" key="2">
    <source>
        <dbReference type="PROSITE-ProRule" id="PRU00708"/>
    </source>
</evidence>
<gene>
    <name evidence="4" type="ORF">AK88_01613</name>
</gene>
<dbReference type="GeneID" id="24266927"/>
<feature type="region of interest" description="Disordered" evidence="3">
    <location>
        <begin position="1075"/>
        <end position="1121"/>
    </location>
</feature>
<sequence>MNRSSAIIYFKDLGVRNPPPRWGFKSGAASLKGILWGGTNVQGKRSAATLGQLIDRRKKELDLSISEEVIRRYKRANIKKILKGDKTKCGALQQGGARETECHAEEPPPHLLSSLVRLPNSEKKGTLLHGEDKKVQCSAPIIKKGMLDAHPRGLHKREDTQVEQDERVKDAVDKLFTSREKKKNIMKRIVFKSSHDYLELVNKYEEERGRDDDKFYNCLNSAGKNGDTFFHKEGETNPCSSNSSSAPIDDGYLFEVDNDMSGEANVHVGVVQPKESQRLNVSIFSEVGKREILESCKRRRNMQNEINKNSDAKNMFNKDIYFWLKRKVHRSVGWQLTPDRLNKGEEVIDVTELTCATGQSPPEVQTQGCAQAVPNVDTYMHAAVQSSVKSSVKSSVNGSVNGEADLCMDRVVAEGKDPPTRGTYLQRRAAPLHFLNKLRGEADDSASNGGCAQESTPDRTEGGSQDRSQDRSQEHAPRDAYQGILHNTTNVFKQLRDNYELFKEKNLSPNLLESCERYVSYYYGIEKEEKIKEVQKYLDLNVYDMMKDGRFSIEDYNRLLKSQILFNKEEEAFRNFNLFKQHDVQVNVDTYNALMYASIVHKNAKLGRLIYLQMVKDAVNPNQNTYCILIKAHMLDQDIRSAFHLYRKMIKEDIPVDLPIYSTLIDGLIKHKYYERAESFFNYIISYRGVTPDEVLYTIMIKKCAYKGEAEKCLNFYDTMVSNQMKITDVTLVEIIHCLSKRRDYFSQVFHFYNIYLANEMSVNHRLVLYLIVACSTTGNVKRLKEVLKSANRYRVRITDEMCCYIIRTFANNCLAEGITLSERHNNIRYAWAVVQELVRRGRVAGVSNAGGDKRIHVSATTEEEENAHTTMNNTSHDGGIISLPSGTKILNSIVQLYINCDYHDYAISMLKYYTHFKCLPDVYTFQLLYNLLFYKMEDYGRVLCLYDYMVNQTGVKANEKTLNLVLRAAIKTKSSKSTLYVLRQMYIAKVYPTAKTIKELYHVGRHITDIQILINNMIKQQKKEIYEENVKESQLIQLNIGEYELNLFREGKTFKTKSQLDQVREQFFRRKERVEKEKRMSKGKKSSDWLPYGQYLQRKRKGGEAYAQRVDRPKPLPSFA</sequence>
<evidence type="ECO:0000313" key="4">
    <source>
        <dbReference type="EMBL" id="KJP88732.1"/>
    </source>
</evidence>
<dbReference type="InterPro" id="IPR011990">
    <property type="entry name" value="TPR-like_helical_dom_sf"/>
</dbReference>
<feature type="compositionally biased region" description="Polar residues" evidence="3">
    <location>
        <begin position="445"/>
        <end position="455"/>
    </location>
</feature>
<dbReference type="PROSITE" id="PS51375">
    <property type="entry name" value="PPR"/>
    <property type="match status" value="2"/>
</dbReference>
<keyword evidence="1" id="KW-0677">Repeat</keyword>
<dbReference type="OrthoDB" id="185373at2759"/>
<dbReference type="PANTHER" id="PTHR47447:SF24">
    <property type="entry name" value="PENTATRICOPEPTIDE REPEAT-CONTAINING PROTEIN"/>
    <property type="match status" value="1"/>
</dbReference>
<feature type="region of interest" description="Disordered" evidence="3">
    <location>
        <begin position="441"/>
        <end position="483"/>
    </location>
</feature>
<dbReference type="Pfam" id="PF13812">
    <property type="entry name" value="PPR_3"/>
    <property type="match status" value="1"/>
</dbReference>
<dbReference type="PANTHER" id="PTHR47447">
    <property type="entry name" value="OS03G0856100 PROTEIN"/>
    <property type="match status" value="1"/>
</dbReference>
<dbReference type="RefSeq" id="XP_012334671.1">
    <property type="nucleotide sequence ID" value="XM_012479248.1"/>
</dbReference>
<keyword evidence="5" id="KW-1185">Reference proteome</keyword>
<evidence type="ECO:0000256" key="1">
    <source>
        <dbReference type="ARBA" id="ARBA00022737"/>
    </source>
</evidence>
<proteinExistence type="predicted"/>
<feature type="repeat" description="PPR" evidence="2">
    <location>
        <begin position="657"/>
        <end position="692"/>
    </location>
</feature>
<evidence type="ECO:0008006" key="6">
    <source>
        <dbReference type="Google" id="ProtNLM"/>
    </source>
</evidence>
<dbReference type="InterPro" id="IPR002885">
    <property type="entry name" value="PPR_rpt"/>
</dbReference>
<dbReference type="VEuPathDB" id="PlasmoDB:AK88_01613"/>
<feature type="repeat" description="PPR" evidence="2">
    <location>
        <begin position="693"/>
        <end position="727"/>
    </location>
</feature>
<dbReference type="OMA" id="HKVFHFY"/>
<feature type="compositionally biased region" description="Basic and acidic residues" evidence="3">
    <location>
        <begin position="467"/>
        <end position="478"/>
    </location>
</feature>
<evidence type="ECO:0000313" key="5">
    <source>
        <dbReference type="Proteomes" id="UP000054561"/>
    </source>
</evidence>
<protein>
    <recommendedName>
        <fullName evidence="6">Pentacotripeptide-repeat region of PRORP domain-containing protein</fullName>
    </recommendedName>
</protein>
<evidence type="ECO:0000256" key="3">
    <source>
        <dbReference type="SAM" id="MobiDB-lite"/>
    </source>
</evidence>
<accession>A0A0D9QPM8</accession>
<dbReference type="AlphaFoldDB" id="A0A0D9QPM8"/>
<dbReference type="Pfam" id="PF13041">
    <property type="entry name" value="PPR_2"/>
    <property type="match status" value="1"/>
</dbReference>